<evidence type="ECO:0000256" key="4">
    <source>
        <dbReference type="ARBA" id="ARBA00022692"/>
    </source>
</evidence>
<dbReference type="InterPro" id="IPR032808">
    <property type="entry name" value="DoxX"/>
</dbReference>
<evidence type="ECO:0000256" key="6">
    <source>
        <dbReference type="ARBA" id="ARBA00023136"/>
    </source>
</evidence>
<protein>
    <recommendedName>
        <fullName evidence="10">DoxX family protein</fullName>
    </recommendedName>
</protein>
<reference evidence="8 9" key="1">
    <citation type="submission" date="2016-06" db="EMBL/GenBank/DDBJ databases">
        <title>Simultaneous identification of Haemophilus influenzae and Haemophilus haemolyticus using TaqMan real-time PCR.</title>
        <authorList>
            <person name="Price E.P."/>
            <person name="Sarovich D.S."/>
            <person name="Harris T."/>
            <person name="Spargo J.C."/>
            <person name="Nosworthy E."/>
            <person name="Beissbarth J."/>
            <person name="Smith-Vaughan H."/>
        </authorList>
    </citation>
    <scope>NUCLEOTIDE SEQUENCE [LARGE SCALE GENOMIC DNA]</scope>
    <source>
        <strain evidence="8 9">ATCC 7901</strain>
    </source>
</reference>
<keyword evidence="6 7" id="KW-0472">Membrane</keyword>
<keyword evidence="4 7" id="KW-0812">Transmembrane</keyword>
<keyword evidence="5 7" id="KW-1133">Transmembrane helix</keyword>
<comment type="subcellular location">
    <subcellularLocation>
        <location evidence="1">Cell membrane</location>
        <topology evidence="1">Multi-pass membrane protein</topology>
    </subcellularLocation>
</comment>
<evidence type="ECO:0000256" key="5">
    <source>
        <dbReference type="ARBA" id="ARBA00022989"/>
    </source>
</evidence>
<evidence type="ECO:0000256" key="2">
    <source>
        <dbReference type="ARBA" id="ARBA00006679"/>
    </source>
</evidence>
<dbReference type="EMBL" id="MAQE01000013">
    <property type="protein sequence ID" value="OBY51989.1"/>
    <property type="molecule type" value="Genomic_DNA"/>
</dbReference>
<feature type="transmembrane region" description="Helical" evidence="7">
    <location>
        <begin position="48"/>
        <end position="69"/>
    </location>
</feature>
<dbReference type="InterPro" id="IPR051907">
    <property type="entry name" value="DoxX-like_oxidoreductase"/>
</dbReference>
<gene>
    <name evidence="8" type="ORF">BBB52_06645</name>
</gene>
<evidence type="ECO:0000256" key="7">
    <source>
        <dbReference type="SAM" id="Phobius"/>
    </source>
</evidence>
<dbReference type="PANTHER" id="PTHR33452">
    <property type="entry name" value="OXIDOREDUCTASE CATD-RELATED"/>
    <property type="match status" value="1"/>
</dbReference>
<dbReference type="PANTHER" id="PTHR33452:SF4">
    <property type="entry name" value="BLL4328 PROTEIN"/>
    <property type="match status" value="1"/>
</dbReference>
<evidence type="ECO:0000313" key="9">
    <source>
        <dbReference type="Proteomes" id="UP000092746"/>
    </source>
</evidence>
<proteinExistence type="inferred from homology"/>
<feature type="transmembrane region" description="Helical" evidence="7">
    <location>
        <begin position="105"/>
        <end position="125"/>
    </location>
</feature>
<evidence type="ECO:0000313" key="8">
    <source>
        <dbReference type="EMBL" id="OBY51989.1"/>
    </source>
</evidence>
<comment type="similarity">
    <text evidence="2">Belongs to the DoxX family.</text>
</comment>
<dbReference type="AlphaFoldDB" id="A0AAP7L3W2"/>
<feature type="transmembrane region" description="Helical" evidence="7">
    <location>
        <begin position="9"/>
        <end position="28"/>
    </location>
</feature>
<evidence type="ECO:0008006" key="10">
    <source>
        <dbReference type="Google" id="ProtNLM"/>
    </source>
</evidence>
<evidence type="ECO:0000256" key="1">
    <source>
        <dbReference type="ARBA" id="ARBA00004651"/>
    </source>
</evidence>
<dbReference type="Pfam" id="PF07681">
    <property type="entry name" value="DoxX"/>
    <property type="match status" value="1"/>
</dbReference>
<dbReference type="RefSeq" id="WP_065295410.1">
    <property type="nucleotide sequence ID" value="NZ_CAUUMV010000017.1"/>
</dbReference>
<name>A0AAP7L3W2_AGGAP</name>
<accession>A0AAP7L3W2</accession>
<comment type="caution">
    <text evidence="8">The sequence shown here is derived from an EMBL/GenBank/DDBJ whole genome shotgun (WGS) entry which is preliminary data.</text>
</comment>
<keyword evidence="3" id="KW-1003">Cell membrane</keyword>
<sequence>MFLNKYRNYFLGLLRIISGYAFVLHATAKFWEFPMSMTGGNGSVELTSLMGIGGVIELVFGILLTLGLFTRVSAFLLSGQMAVAYFMFHAPKGFFFPLMNGGEPAILYCFIFLYFVFAGAGAFALDNKIAKK</sequence>
<dbReference type="GO" id="GO:0005886">
    <property type="term" value="C:plasma membrane"/>
    <property type="evidence" value="ECO:0007669"/>
    <property type="project" value="UniProtKB-SubCell"/>
</dbReference>
<organism evidence="8 9">
    <name type="scientific">Aggregatibacter aphrophilus</name>
    <name type="common">Haemophilus aphrophilus</name>
    <dbReference type="NCBI Taxonomy" id="732"/>
    <lineage>
        <taxon>Bacteria</taxon>
        <taxon>Pseudomonadati</taxon>
        <taxon>Pseudomonadota</taxon>
        <taxon>Gammaproteobacteria</taxon>
        <taxon>Pasteurellales</taxon>
        <taxon>Pasteurellaceae</taxon>
        <taxon>Aggregatibacter</taxon>
    </lineage>
</organism>
<evidence type="ECO:0000256" key="3">
    <source>
        <dbReference type="ARBA" id="ARBA00022475"/>
    </source>
</evidence>
<dbReference type="Proteomes" id="UP000092746">
    <property type="component" value="Unassembled WGS sequence"/>
</dbReference>